<reference evidence="15 16" key="1">
    <citation type="submission" date="2012-12" db="EMBL/GenBank/DDBJ databases">
        <title>Novel taxa of Listeriaceae from agricultural environments in the United States.</title>
        <authorList>
            <person name="den Bakker H.C."/>
            <person name="Allred A."/>
            <person name="Warchocki S."/>
            <person name="Wright E.M."/>
            <person name="Burrell A."/>
            <person name="Nightingale K.K."/>
            <person name="Kephart D."/>
            <person name="Wiedmann M."/>
        </authorList>
    </citation>
    <scope>NUCLEOTIDE SEQUENCE [LARGE SCALE GENOMIC DNA]</scope>
    <source>
        <strain evidence="15 16">FSL F6-1037</strain>
    </source>
</reference>
<dbReference type="EMBL" id="AODH01000046">
    <property type="protein sequence ID" value="EUJ36597.1"/>
    <property type="molecule type" value="Genomic_DNA"/>
</dbReference>
<evidence type="ECO:0000256" key="10">
    <source>
        <dbReference type="ARBA" id="ARBA00022909"/>
    </source>
</evidence>
<organism evidence="15 16">
    <name type="scientific">Brochothrix campestris FSL F6-1037</name>
    <dbReference type="NCBI Taxonomy" id="1265861"/>
    <lineage>
        <taxon>Bacteria</taxon>
        <taxon>Bacillati</taxon>
        <taxon>Bacillota</taxon>
        <taxon>Bacilli</taxon>
        <taxon>Bacillales</taxon>
        <taxon>Listeriaceae</taxon>
        <taxon>Brochothrix</taxon>
    </lineage>
</organism>
<dbReference type="NCBIfam" id="TIGR01496">
    <property type="entry name" value="DHPS"/>
    <property type="match status" value="1"/>
</dbReference>
<comment type="function">
    <text evidence="12 13">Catalyzes the condensation of para-aminobenzoate (pABA) with 6-hydroxymethyl-7,8-dihydropterin diphosphate (DHPt-PP) to form 7,8-dihydropteroate (H2Pte), the immediate precursor of folate derivatives.</text>
</comment>
<dbReference type="CDD" id="cd00739">
    <property type="entry name" value="DHPS"/>
    <property type="match status" value="1"/>
</dbReference>
<dbReference type="Proteomes" id="UP000019243">
    <property type="component" value="Unassembled WGS sequence"/>
</dbReference>
<name>W7CHZ8_9LIST</name>
<dbReference type="InterPro" id="IPR011005">
    <property type="entry name" value="Dihydropteroate_synth-like_sf"/>
</dbReference>
<accession>W7CHZ8</accession>
<comment type="catalytic activity">
    <reaction evidence="1">
        <text>(7,8-dihydropterin-6-yl)methyl diphosphate + 4-aminobenzoate = 7,8-dihydropteroate + diphosphate</text>
        <dbReference type="Rhea" id="RHEA:19949"/>
        <dbReference type="ChEBI" id="CHEBI:17836"/>
        <dbReference type="ChEBI" id="CHEBI:17839"/>
        <dbReference type="ChEBI" id="CHEBI:33019"/>
        <dbReference type="ChEBI" id="CHEBI:72950"/>
        <dbReference type="EC" id="2.5.1.15"/>
    </reaction>
</comment>
<comment type="pathway">
    <text evidence="3 13">Cofactor biosynthesis; tetrahydrofolate biosynthesis; 7,8-dihydrofolate from 2-amino-4-hydroxy-6-hydroxymethyl-7,8-dihydropteridine diphosphate and 4-aminobenzoate: step 1/2.</text>
</comment>
<evidence type="ECO:0000256" key="9">
    <source>
        <dbReference type="ARBA" id="ARBA00022842"/>
    </source>
</evidence>
<comment type="cofactor">
    <cofactor evidence="2 13">
        <name>Mg(2+)</name>
        <dbReference type="ChEBI" id="CHEBI:18420"/>
    </cofactor>
</comment>
<evidence type="ECO:0000313" key="15">
    <source>
        <dbReference type="EMBL" id="EUJ36597.1"/>
    </source>
</evidence>
<dbReference type="InterPro" id="IPR000489">
    <property type="entry name" value="Pterin-binding_dom"/>
</dbReference>
<dbReference type="EC" id="2.5.1.15" evidence="5 13"/>
<comment type="caution">
    <text evidence="15">The sequence shown here is derived from an EMBL/GenBank/DDBJ whole genome shotgun (WGS) entry which is preliminary data.</text>
</comment>
<keyword evidence="7 13" id="KW-0808">Transferase</keyword>
<evidence type="ECO:0000256" key="13">
    <source>
        <dbReference type="RuleBase" id="RU361205"/>
    </source>
</evidence>
<dbReference type="GO" id="GO:0046654">
    <property type="term" value="P:tetrahydrofolate biosynthetic process"/>
    <property type="evidence" value="ECO:0007669"/>
    <property type="project" value="UniProtKB-UniPathway"/>
</dbReference>
<dbReference type="FunFam" id="3.20.20.20:FF:000006">
    <property type="entry name" value="Dihydropteroate synthase"/>
    <property type="match status" value="1"/>
</dbReference>
<evidence type="ECO:0000256" key="11">
    <source>
        <dbReference type="ARBA" id="ARBA00030193"/>
    </source>
</evidence>
<evidence type="ECO:0000256" key="2">
    <source>
        <dbReference type="ARBA" id="ARBA00001946"/>
    </source>
</evidence>
<dbReference type="GO" id="GO:0005829">
    <property type="term" value="C:cytosol"/>
    <property type="evidence" value="ECO:0007669"/>
    <property type="project" value="TreeGrafter"/>
</dbReference>
<dbReference type="SUPFAM" id="SSF51717">
    <property type="entry name" value="Dihydropteroate synthetase-like"/>
    <property type="match status" value="1"/>
</dbReference>
<keyword evidence="16" id="KW-1185">Reference proteome</keyword>
<evidence type="ECO:0000256" key="1">
    <source>
        <dbReference type="ARBA" id="ARBA00000012"/>
    </source>
</evidence>
<dbReference type="PROSITE" id="PS00792">
    <property type="entry name" value="DHPS_1"/>
    <property type="match status" value="1"/>
</dbReference>
<dbReference type="PROSITE" id="PS50972">
    <property type="entry name" value="PTERIN_BINDING"/>
    <property type="match status" value="1"/>
</dbReference>
<evidence type="ECO:0000256" key="5">
    <source>
        <dbReference type="ARBA" id="ARBA00012458"/>
    </source>
</evidence>
<evidence type="ECO:0000256" key="8">
    <source>
        <dbReference type="ARBA" id="ARBA00022723"/>
    </source>
</evidence>
<dbReference type="STRING" id="1265861.BCAMP_10700"/>
<evidence type="ECO:0000256" key="4">
    <source>
        <dbReference type="ARBA" id="ARBA00009503"/>
    </source>
</evidence>
<dbReference type="PROSITE" id="PS00793">
    <property type="entry name" value="DHPS_2"/>
    <property type="match status" value="1"/>
</dbReference>
<dbReference type="RefSeq" id="WP_035315323.1">
    <property type="nucleotide sequence ID" value="NZ_AODH01000046.1"/>
</dbReference>
<evidence type="ECO:0000256" key="6">
    <source>
        <dbReference type="ARBA" id="ARBA00016919"/>
    </source>
</evidence>
<evidence type="ECO:0000256" key="12">
    <source>
        <dbReference type="ARBA" id="ARBA00053449"/>
    </source>
</evidence>
<dbReference type="InterPro" id="IPR006390">
    <property type="entry name" value="DHP_synth_dom"/>
</dbReference>
<dbReference type="PANTHER" id="PTHR20941:SF1">
    <property type="entry name" value="FOLIC ACID SYNTHESIS PROTEIN FOL1"/>
    <property type="match status" value="1"/>
</dbReference>
<sequence>MALKWNKPHPTYVMGILNVTPDSFSDGGDYHRHDLAVQRAQQLYADGADLIDVGGVSTRPGYSPVSVTAELARVIPVIDQIMSTKPLPLSVDTYRAEVAYQAILKGATIINDQWRATYDNEMASVAAEQHVPIVLMHNREDARYTHFFDEYLEDMQESIAICLKAGVARDKIILDPGFGFVKTAQQNLEVTRRLPELVALGYDVLYAPSRKRTIGAMLGDLPVTERMEGTGAMVNYAMMQGAAAVRVHDVRAIARMIRVMDIMTRKVEWDG</sequence>
<dbReference type="Gene3D" id="3.20.20.20">
    <property type="entry name" value="Dihydropteroate synthase-like"/>
    <property type="match status" value="1"/>
</dbReference>
<comment type="similarity">
    <text evidence="4 13">Belongs to the DHPS family.</text>
</comment>
<dbReference type="PATRIC" id="fig|1265861.3.peg.2104"/>
<dbReference type="InterPro" id="IPR045031">
    <property type="entry name" value="DHP_synth-like"/>
</dbReference>
<dbReference type="GO" id="GO:0046872">
    <property type="term" value="F:metal ion binding"/>
    <property type="evidence" value="ECO:0007669"/>
    <property type="project" value="UniProtKB-KW"/>
</dbReference>
<evidence type="ECO:0000259" key="14">
    <source>
        <dbReference type="PROSITE" id="PS50972"/>
    </source>
</evidence>
<gene>
    <name evidence="15" type="ORF">BCAMP_10700</name>
</gene>
<proteinExistence type="inferred from homology"/>
<keyword evidence="8 13" id="KW-0479">Metal-binding</keyword>
<protein>
    <recommendedName>
        <fullName evidence="6 13">Dihydropteroate synthase</fullName>
        <shortName evidence="13">DHPS</shortName>
        <ecNumber evidence="5 13">2.5.1.15</ecNumber>
    </recommendedName>
    <alternativeName>
        <fullName evidence="11 13">Dihydropteroate pyrophosphorylase</fullName>
    </alternativeName>
</protein>
<dbReference type="GO" id="GO:0046656">
    <property type="term" value="P:folic acid biosynthetic process"/>
    <property type="evidence" value="ECO:0007669"/>
    <property type="project" value="UniProtKB-KW"/>
</dbReference>
<evidence type="ECO:0000256" key="3">
    <source>
        <dbReference type="ARBA" id="ARBA00004763"/>
    </source>
</evidence>
<evidence type="ECO:0000256" key="7">
    <source>
        <dbReference type="ARBA" id="ARBA00022679"/>
    </source>
</evidence>
<keyword evidence="10 13" id="KW-0289">Folate biosynthesis</keyword>
<dbReference type="AlphaFoldDB" id="W7CHZ8"/>
<evidence type="ECO:0000313" key="16">
    <source>
        <dbReference type="Proteomes" id="UP000019243"/>
    </source>
</evidence>
<dbReference type="OrthoDB" id="9811744at2"/>
<dbReference type="GO" id="GO:0004156">
    <property type="term" value="F:dihydropteroate synthase activity"/>
    <property type="evidence" value="ECO:0007669"/>
    <property type="project" value="UniProtKB-EC"/>
</dbReference>
<feature type="domain" description="Pterin-binding" evidence="14">
    <location>
        <begin position="11"/>
        <end position="258"/>
    </location>
</feature>
<dbReference type="UniPathway" id="UPA00077">
    <property type="reaction ID" value="UER00156"/>
</dbReference>
<dbReference type="Pfam" id="PF00809">
    <property type="entry name" value="Pterin_bind"/>
    <property type="match status" value="1"/>
</dbReference>
<keyword evidence="9 13" id="KW-0460">Magnesium</keyword>
<dbReference type="PANTHER" id="PTHR20941">
    <property type="entry name" value="FOLATE SYNTHESIS PROTEINS"/>
    <property type="match status" value="1"/>
</dbReference>